<evidence type="ECO:0000259" key="1">
    <source>
        <dbReference type="SMART" id="SM00507"/>
    </source>
</evidence>
<keyword evidence="2" id="KW-0540">Nuclease</keyword>
<keyword evidence="2" id="KW-0255">Endonuclease</keyword>
<dbReference type="InterPro" id="IPR002711">
    <property type="entry name" value="HNH"/>
</dbReference>
<dbReference type="CDD" id="cd00085">
    <property type="entry name" value="HNHc"/>
    <property type="match status" value="1"/>
</dbReference>
<dbReference type="Pfam" id="PF01844">
    <property type="entry name" value="HNH"/>
    <property type="match status" value="1"/>
</dbReference>
<dbReference type="RefSeq" id="WP_241792764.1">
    <property type="nucleotide sequence ID" value="NZ_JALBUU010000004.1"/>
</dbReference>
<accession>A0ABS9W2Y2</accession>
<name>A0ABS9W2Y2_9PROT</name>
<dbReference type="EMBL" id="JALBUU010000004">
    <property type="protein sequence ID" value="MCI0753553.1"/>
    <property type="molecule type" value="Genomic_DNA"/>
</dbReference>
<dbReference type="GO" id="GO:0004519">
    <property type="term" value="F:endonuclease activity"/>
    <property type="evidence" value="ECO:0007669"/>
    <property type="project" value="UniProtKB-KW"/>
</dbReference>
<evidence type="ECO:0000313" key="2">
    <source>
        <dbReference type="EMBL" id="MCI0753553.1"/>
    </source>
</evidence>
<protein>
    <submittedName>
        <fullName evidence="2">HNH endonuclease</fullName>
    </submittedName>
</protein>
<dbReference type="Gene3D" id="1.10.30.50">
    <property type="match status" value="1"/>
</dbReference>
<feature type="domain" description="HNH nuclease" evidence="1">
    <location>
        <begin position="76"/>
        <end position="131"/>
    </location>
</feature>
<dbReference type="InterPro" id="IPR003615">
    <property type="entry name" value="HNH_nuc"/>
</dbReference>
<dbReference type="SMART" id="SM00507">
    <property type="entry name" value="HNHc"/>
    <property type="match status" value="1"/>
</dbReference>
<keyword evidence="3" id="KW-1185">Reference proteome</keyword>
<sequence>MQRKQRKQCENMSCGGVVAQRVFCTGIPAGGLMPLRPPLHRPAHHDPQATRRAQLQTLDRQRGSASSRGYNVAWRRLRLVVLAEEPLCCFCQERGLVVPATEVDHIQPVALRPELRLVRENLRATCRPCHSALTASGIQRRGGSP</sequence>
<proteinExistence type="predicted"/>
<organism evidence="2 3">
    <name type="scientific">Teichococcus vastitatis</name>
    <dbReference type="NCBI Taxonomy" id="2307076"/>
    <lineage>
        <taxon>Bacteria</taxon>
        <taxon>Pseudomonadati</taxon>
        <taxon>Pseudomonadota</taxon>
        <taxon>Alphaproteobacteria</taxon>
        <taxon>Acetobacterales</taxon>
        <taxon>Roseomonadaceae</taxon>
        <taxon>Roseomonas</taxon>
    </lineage>
</organism>
<keyword evidence="2" id="KW-0378">Hydrolase</keyword>
<evidence type="ECO:0000313" key="3">
    <source>
        <dbReference type="Proteomes" id="UP001201985"/>
    </source>
</evidence>
<gene>
    <name evidence="2" type="ORF">MON41_07250</name>
</gene>
<dbReference type="Proteomes" id="UP001201985">
    <property type="component" value="Unassembled WGS sequence"/>
</dbReference>
<comment type="caution">
    <text evidence="2">The sequence shown here is derived from an EMBL/GenBank/DDBJ whole genome shotgun (WGS) entry which is preliminary data.</text>
</comment>
<reference evidence="2 3" key="1">
    <citation type="submission" date="2022-03" db="EMBL/GenBank/DDBJ databases">
        <title>Complete genome analysis of Roseomonas KG 17.1 : a prolific producer of plant growth promoters.</title>
        <authorList>
            <person name="Saadouli I."/>
            <person name="Najjari A."/>
            <person name="Mosbah A."/>
            <person name="Ouzari H.I."/>
        </authorList>
    </citation>
    <scope>NUCLEOTIDE SEQUENCE [LARGE SCALE GENOMIC DNA]</scope>
    <source>
        <strain evidence="2 3">KG17-1</strain>
    </source>
</reference>